<dbReference type="Proteomes" id="UP001445076">
    <property type="component" value="Unassembled WGS sequence"/>
</dbReference>
<gene>
    <name evidence="1" type="ORF">OTU49_012218</name>
</gene>
<keyword evidence="2" id="KW-1185">Reference proteome</keyword>
<evidence type="ECO:0000313" key="2">
    <source>
        <dbReference type="Proteomes" id="UP001445076"/>
    </source>
</evidence>
<evidence type="ECO:0000313" key="1">
    <source>
        <dbReference type="EMBL" id="KAK8722444.1"/>
    </source>
</evidence>
<reference evidence="1 2" key="1">
    <citation type="journal article" date="2024" name="BMC Genomics">
        <title>Genome assembly of redclaw crayfish (Cherax quadricarinatus) provides insights into its immune adaptation and hypoxia tolerance.</title>
        <authorList>
            <person name="Liu Z."/>
            <person name="Zheng J."/>
            <person name="Li H."/>
            <person name="Fang K."/>
            <person name="Wang S."/>
            <person name="He J."/>
            <person name="Zhou D."/>
            <person name="Weng S."/>
            <person name="Chi M."/>
            <person name="Gu Z."/>
            <person name="He J."/>
            <person name="Li F."/>
            <person name="Wang M."/>
        </authorList>
    </citation>
    <scope>NUCLEOTIDE SEQUENCE [LARGE SCALE GENOMIC DNA]</scope>
    <source>
        <strain evidence="1">ZL_2023a</strain>
    </source>
</reference>
<dbReference type="AlphaFoldDB" id="A0AAW0W208"/>
<protein>
    <submittedName>
        <fullName evidence="1">Uncharacterized protein</fullName>
    </submittedName>
</protein>
<proteinExistence type="predicted"/>
<comment type="caution">
    <text evidence="1">The sequence shown here is derived from an EMBL/GenBank/DDBJ whole genome shotgun (WGS) entry which is preliminary data.</text>
</comment>
<dbReference type="EMBL" id="JARKIK010000095">
    <property type="protein sequence ID" value="KAK8722444.1"/>
    <property type="molecule type" value="Genomic_DNA"/>
</dbReference>
<name>A0AAW0W208_CHEQU</name>
<accession>A0AAW0W208</accession>
<organism evidence="1 2">
    <name type="scientific">Cherax quadricarinatus</name>
    <name type="common">Australian red claw crayfish</name>
    <dbReference type="NCBI Taxonomy" id="27406"/>
    <lineage>
        <taxon>Eukaryota</taxon>
        <taxon>Metazoa</taxon>
        <taxon>Ecdysozoa</taxon>
        <taxon>Arthropoda</taxon>
        <taxon>Crustacea</taxon>
        <taxon>Multicrustacea</taxon>
        <taxon>Malacostraca</taxon>
        <taxon>Eumalacostraca</taxon>
        <taxon>Eucarida</taxon>
        <taxon>Decapoda</taxon>
        <taxon>Pleocyemata</taxon>
        <taxon>Astacidea</taxon>
        <taxon>Parastacoidea</taxon>
        <taxon>Parastacidae</taxon>
        <taxon>Cherax</taxon>
    </lineage>
</organism>
<sequence>MKCFFDDNFVRGYVYHSPGTIHQGYLLVPSDIPMCDDKERSFVVKGGLHTRMFLEISEGQVLNFSVNQFSDQYLANFYMQLRRSPDREDEGFNIKLTPFHLQKYH</sequence>